<sequence>MRSARNWLECPPHTPPPALFTTLRVVKVVVLSAGRALAVSGRECANGAPPWNGFPFVLSYFNKISSFEIQRTMSRLAAIGRLIKPLYLGKFNGFGPTPSEVSGLAIRILDF</sequence>
<reference evidence="1" key="1">
    <citation type="submission" date="2021-01" db="EMBL/GenBank/DDBJ databases">
        <title>Chromosome-level genome assembly of a human fungal pathogen reveals clustering of transcriptionally co-regulated genes.</title>
        <authorList>
            <person name="Voorhies M."/>
            <person name="Cohen S."/>
            <person name="Shea T.P."/>
            <person name="Petrus S."/>
            <person name="Munoz J.F."/>
            <person name="Poplawski S."/>
            <person name="Goldman W.E."/>
            <person name="Michael T."/>
            <person name="Cuomo C.A."/>
            <person name="Sil A."/>
            <person name="Beyhan S."/>
        </authorList>
    </citation>
    <scope>NUCLEOTIDE SEQUENCE</scope>
    <source>
        <strain evidence="1">WU24</strain>
    </source>
</reference>
<protein>
    <submittedName>
        <fullName evidence="1">Uncharacterized protein</fullName>
    </submittedName>
</protein>
<accession>A0A8A1MAP8</accession>
<dbReference type="VEuPathDB" id="FungiDB:I7I51_03739"/>
<dbReference type="EMBL" id="CP069111">
    <property type="protein sequence ID" value="QSS61562.1"/>
    <property type="molecule type" value="Genomic_DNA"/>
</dbReference>
<dbReference type="Proteomes" id="UP000663671">
    <property type="component" value="Chromosome 5"/>
</dbReference>
<evidence type="ECO:0000313" key="2">
    <source>
        <dbReference type="Proteomes" id="UP000663671"/>
    </source>
</evidence>
<gene>
    <name evidence="1" type="ORF">I7I51_03739</name>
</gene>
<organism evidence="1 2">
    <name type="scientific">Ajellomyces capsulatus</name>
    <name type="common">Darling's disease fungus</name>
    <name type="synonym">Histoplasma capsulatum</name>
    <dbReference type="NCBI Taxonomy" id="5037"/>
    <lineage>
        <taxon>Eukaryota</taxon>
        <taxon>Fungi</taxon>
        <taxon>Dikarya</taxon>
        <taxon>Ascomycota</taxon>
        <taxon>Pezizomycotina</taxon>
        <taxon>Eurotiomycetes</taxon>
        <taxon>Eurotiomycetidae</taxon>
        <taxon>Onygenales</taxon>
        <taxon>Ajellomycetaceae</taxon>
        <taxon>Histoplasma</taxon>
    </lineage>
</organism>
<evidence type="ECO:0000313" key="1">
    <source>
        <dbReference type="EMBL" id="QSS61562.1"/>
    </source>
</evidence>
<name>A0A8A1MAP8_AJECA</name>
<proteinExistence type="predicted"/>
<dbReference type="AlphaFoldDB" id="A0A8A1MAP8"/>